<dbReference type="InterPro" id="IPR018310">
    <property type="entry name" value="Put_endonuclease_Z1-dom"/>
</dbReference>
<feature type="domain" description="SWI2/SNF2 ATPase" evidence="2">
    <location>
        <begin position="38"/>
        <end position="208"/>
    </location>
</feature>
<dbReference type="InterPro" id="IPR040980">
    <property type="entry name" value="SWI2_SNF2"/>
</dbReference>
<accession>A0A450TJT9</accession>
<gene>
    <name evidence="3" type="ORF">BECKDK2373C_GA0170839_11692</name>
</gene>
<name>A0A450TJT9_9GAMM</name>
<feature type="domain" description="Putative endonuclease Z1" evidence="1">
    <location>
        <begin position="255"/>
        <end position="442"/>
    </location>
</feature>
<organism evidence="3">
    <name type="scientific">Candidatus Kentrum sp. DK</name>
    <dbReference type="NCBI Taxonomy" id="2126562"/>
    <lineage>
        <taxon>Bacteria</taxon>
        <taxon>Pseudomonadati</taxon>
        <taxon>Pseudomonadota</taxon>
        <taxon>Gammaproteobacteria</taxon>
        <taxon>Candidatus Kentrum</taxon>
    </lineage>
</organism>
<dbReference type="Pfam" id="PF18766">
    <property type="entry name" value="SWI2_SNF2"/>
    <property type="match status" value="1"/>
</dbReference>
<protein>
    <submittedName>
        <fullName evidence="3">Z1 domain-containing protein</fullName>
    </submittedName>
</protein>
<dbReference type="SUPFAM" id="SSF52540">
    <property type="entry name" value="P-loop containing nucleoside triphosphate hydrolases"/>
    <property type="match status" value="1"/>
</dbReference>
<proteinExistence type="predicted"/>
<evidence type="ECO:0000259" key="1">
    <source>
        <dbReference type="Pfam" id="PF10593"/>
    </source>
</evidence>
<evidence type="ECO:0000313" key="3">
    <source>
        <dbReference type="EMBL" id="VFJ67735.1"/>
    </source>
</evidence>
<dbReference type="Gene3D" id="3.40.50.300">
    <property type="entry name" value="P-loop containing nucleotide triphosphate hydrolases"/>
    <property type="match status" value="1"/>
</dbReference>
<dbReference type="AlphaFoldDB" id="A0A450TJT9"/>
<reference evidence="3" key="1">
    <citation type="submission" date="2019-02" db="EMBL/GenBank/DDBJ databases">
        <authorList>
            <person name="Gruber-Vodicka R. H."/>
            <person name="Seah K. B. B."/>
        </authorList>
    </citation>
    <scope>NUCLEOTIDE SEQUENCE</scope>
    <source>
        <strain evidence="3">BECK_DK161</strain>
    </source>
</reference>
<dbReference type="InterPro" id="IPR027417">
    <property type="entry name" value="P-loop_NTPase"/>
</dbReference>
<sequence>MSTTDWSQIVGKSGDRQYDDRIKSLQGRGIDTFSIEKTVEQTISNLKHKESRSFVVFGEPQSGKTEMMIALNAKLLDEGYPIIVNLLTDSVDLLDQNLKRFRASGLNPSPKRFGELPSDPKHLRGQDWVVFCKKNARDLEKLIEFLRLKSELIVIDDEADYASPDGNVNRPEHDKTKINKLISELIGDNGIYIGVTATPARLNLNNTFQNRSERWVDFAPHPKYVGQDFFFPHSETCSYRLHTFAADEGNEKMEIQKAILHFLCGVAELHNIERKENFTMLVHTSGKHVEHTEDLELIQSTLATLSNSESSGFERLRKKLWVIAGEYSKGDPDSIGMFVLNNIRKNTLVEINSRKPQPGKVAEIANPTSLFSFGVGGNIISRGVTFDNLLSMYFTRTVKGKFSQDTYIQRARMFGSRESYKKYFQLWIPETLMGNWSKCFAFHKLALEELRSGAGAPVWLSDHKTTPTSPASIDRSSVDFEGGEMSFALFDYDEEKVSSLFNRGNRDDFGILGNLIEHFEPAQFPRYVYEYLKLELAPGSRLISFHKPSGFGTSASRYTDEEKKNIRRTKGIFATNEYSRSELPKARHHLKVFHNGEGKARLFYKINGGAIKFIQNRR</sequence>
<evidence type="ECO:0000259" key="2">
    <source>
        <dbReference type="Pfam" id="PF18766"/>
    </source>
</evidence>
<dbReference type="Pfam" id="PF10593">
    <property type="entry name" value="Z1"/>
    <property type="match status" value="1"/>
</dbReference>
<dbReference type="EMBL" id="CAADEY010000169">
    <property type="protein sequence ID" value="VFJ67735.1"/>
    <property type="molecule type" value="Genomic_DNA"/>
</dbReference>